<comment type="caution">
    <text evidence="1">The sequence shown here is derived from an EMBL/GenBank/DDBJ whole genome shotgun (WGS) entry which is preliminary data.</text>
</comment>
<name>A0ACC2TJX7_9FUNG</name>
<sequence length="113" mass="13028">MFKSAFLKKFAMKDSDIVLMTELRTFKMTGSIEEYISVYEDLCDQAPNTINFDKAGPQLDFYNGLLTHIRRQFDMTRYKNLQDVLLEGKHAAQKSDDLHATNKQKESPCKRGG</sequence>
<reference evidence="1" key="1">
    <citation type="submission" date="2022-04" db="EMBL/GenBank/DDBJ databases">
        <title>Genome of the entomopathogenic fungus Entomophthora muscae.</title>
        <authorList>
            <person name="Elya C."/>
            <person name="Lovett B.R."/>
            <person name="Lee E."/>
            <person name="Macias A.M."/>
            <person name="Hajek A.E."/>
            <person name="De Bivort B.L."/>
            <person name="Kasson M.T."/>
            <person name="De Fine Licht H.H."/>
            <person name="Stajich J.E."/>
        </authorList>
    </citation>
    <scope>NUCLEOTIDE SEQUENCE</scope>
    <source>
        <strain evidence="1">Berkeley</strain>
    </source>
</reference>
<organism evidence="1 2">
    <name type="scientific">Entomophthora muscae</name>
    <dbReference type="NCBI Taxonomy" id="34485"/>
    <lineage>
        <taxon>Eukaryota</taxon>
        <taxon>Fungi</taxon>
        <taxon>Fungi incertae sedis</taxon>
        <taxon>Zoopagomycota</taxon>
        <taxon>Entomophthoromycotina</taxon>
        <taxon>Entomophthoromycetes</taxon>
        <taxon>Entomophthorales</taxon>
        <taxon>Entomophthoraceae</taxon>
        <taxon>Entomophthora</taxon>
    </lineage>
</organism>
<dbReference type="Proteomes" id="UP001165960">
    <property type="component" value="Unassembled WGS sequence"/>
</dbReference>
<proteinExistence type="predicted"/>
<accession>A0ACC2TJX7</accession>
<keyword evidence="2" id="KW-1185">Reference proteome</keyword>
<dbReference type="EMBL" id="QTSX02002841">
    <property type="protein sequence ID" value="KAJ9075024.1"/>
    <property type="molecule type" value="Genomic_DNA"/>
</dbReference>
<gene>
    <name evidence="1" type="ORF">DSO57_1000308</name>
</gene>
<evidence type="ECO:0000313" key="1">
    <source>
        <dbReference type="EMBL" id="KAJ9075024.1"/>
    </source>
</evidence>
<evidence type="ECO:0000313" key="2">
    <source>
        <dbReference type="Proteomes" id="UP001165960"/>
    </source>
</evidence>
<protein>
    <submittedName>
        <fullName evidence="1">Uncharacterized protein</fullName>
    </submittedName>
</protein>